<feature type="compositionally biased region" description="Polar residues" evidence="5">
    <location>
        <begin position="1021"/>
        <end position="1031"/>
    </location>
</feature>
<dbReference type="InterPro" id="IPR001611">
    <property type="entry name" value="Leu-rich_rpt"/>
</dbReference>
<dbReference type="InterPro" id="IPR003599">
    <property type="entry name" value="Ig_sub"/>
</dbReference>
<feature type="region of interest" description="Disordered" evidence="5">
    <location>
        <begin position="1057"/>
        <end position="1082"/>
    </location>
</feature>
<dbReference type="PANTHER" id="PTHR45842">
    <property type="entry name" value="SYNAPTIC ADHESION-LIKE MOLECULE SALM"/>
    <property type="match status" value="1"/>
</dbReference>
<keyword evidence="6" id="KW-0472">Membrane</keyword>
<dbReference type="PROSITE" id="PS51450">
    <property type="entry name" value="LRR"/>
    <property type="match status" value="6"/>
</dbReference>
<dbReference type="PROSITE" id="PS50835">
    <property type="entry name" value="IG_LIKE"/>
    <property type="match status" value="3"/>
</dbReference>
<dbReference type="InterPro" id="IPR013783">
    <property type="entry name" value="Ig-like_fold"/>
</dbReference>
<feature type="transmembrane region" description="Helical" evidence="6">
    <location>
        <begin position="817"/>
        <end position="839"/>
    </location>
</feature>
<dbReference type="InterPro" id="IPR000372">
    <property type="entry name" value="LRRNT"/>
</dbReference>
<dbReference type="SMART" id="SM00365">
    <property type="entry name" value="LRR_SD22"/>
    <property type="match status" value="8"/>
</dbReference>
<dbReference type="CDD" id="cd00096">
    <property type="entry name" value="Ig"/>
    <property type="match status" value="1"/>
</dbReference>
<evidence type="ECO:0000256" key="4">
    <source>
        <dbReference type="ARBA" id="ARBA00023157"/>
    </source>
</evidence>
<evidence type="ECO:0000256" key="2">
    <source>
        <dbReference type="ARBA" id="ARBA00022729"/>
    </source>
</evidence>
<evidence type="ECO:0000256" key="1">
    <source>
        <dbReference type="ARBA" id="ARBA00022614"/>
    </source>
</evidence>
<dbReference type="Pfam" id="PF13855">
    <property type="entry name" value="LRR_8"/>
    <property type="match status" value="5"/>
</dbReference>
<keyword evidence="1" id="KW-0433">Leucine-rich repeat</keyword>
<feature type="compositionally biased region" description="Gly residues" evidence="5">
    <location>
        <begin position="1068"/>
        <end position="1082"/>
    </location>
</feature>
<feature type="region of interest" description="Disordered" evidence="5">
    <location>
        <begin position="1415"/>
        <end position="1496"/>
    </location>
</feature>
<dbReference type="InterPro" id="IPR013098">
    <property type="entry name" value="Ig_I-set"/>
</dbReference>
<feature type="signal peptide" evidence="7">
    <location>
        <begin position="1"/>
        <end position="25"/>
    </location>
</feature>
<protein>
    <submittedName>
        <fullName evidence="10">Leucine-rich repeats and immunoglobulin-like domains protein 2</fullName>
    </submittedName>
</protein>
<feature type="compositionally biased region" description="Low complexity" evidence="5">
    <location>
        <begin position="1187"/>
        <end position="1196"/>
    </location>
</feature>
<dbReference type="PANTHER" id="PTHR45842:SF21">
    <property type="entry name" value="IG-LIKE DOMAIN-CONTAINING PROTEIN"/>
    <property type="match status" value="1"/>
</dbReference>
<dbReference type="Gene3D" id="2.60.40.10">
    <property type="entry name" value="Immunoglobulins"/>
    <property type="match status" value="3"/>
</dbReference>
<evidence type="ECO:0000256" key="3">
    <source>
        <dbReference type="ARBA" id="ARBA00022737"/>
    </source>
</evidence>
<dbReference type="SMART" id="SM00369">
    <property type="entry name" value="LRR_TYP"/>
    <property type="match status" value="14"/>
</dbReference>
<dbReference type="SMART" id="SM00409">
    <property type="entry name" value="IG"/>
    <property type="match status" value="3"/>
</dbReference>
<dbReference type="Pfam" id="PF07679">
    <property type="entry name" value="I-set"/>
    <property type="match status" value="2"/>
</dbReference>
<dbReference type="SMART" id="SM00013">
    <property type="entry name" value="LRRNT"/>
    <property type="match status" value="1"/>
</dbReference>
<accession>A0ABM1A7V0</accession>
<feature type="domain" description="Ig-like" evidence="8">
    <location>
        <begin position="610"/>
        <end position="699"/>
    </location>
</feature>
<evidence type="ECO:0000259" key="8">
    <source>
        <dbReference type="PROSITE" id="PS50835"/>
    </source>
</evidence>
<name>A0ABM1A7V0_APLCA</name>
<dbReference type="InterPro" id="IPR036179">
    <property type="entry name" value="Ig-like_dom_sf"/>
</dbReference>
<sequence>MAAVLLSVCSAFVVWVCCSVQPVVAESVRCPSSCACLGNNVDCSNIGLINIPKDIPVWATRLELQSNGITEIRQDDLKGLPNLQYLDLSSNDIKVINGSVFRDLTGLLTLKLDSNELTEIPQFPIPLNITELSITQNHVVKIPLTAMSRMPELLTLDLSNNYILSIENGSFHVGSKLTHLNMNGNQIAALDIGCMSNLTFLETLKMNKNKVMELPQEVFSGLSSLKTLELMRNKIKVIKGLTFQGLKELQSLKLKRNSISVLKDGAFWGLSNIVNLHMDHNDITNITKGWLFGLKTLKHLSLGHNKISKIEGDAWEPCKHLEKLDLAHNRLTALTEHTLTHLASLKHLFLDHNQISRIDEGAFRDLPELNVLELNANEISWTMEDVSGAFRGLTSLTTLGLRANAVRSIAVHAFSGLPRLRHLHLEDNDITSIQENAFETLRDLRDLQFNSSKLFCDCHLSWLPPWLKQNGFQHSAIGVCFYPQLLRGAALSQIDVADFKCNNAEFPKPVILESPKSANGSKGENMTLNCVTAITGDSQLSILWKKDNVMLDEMLSEVTATSDGEVKRFTSHLHLRDIEDSMAGRYQCVVSNEFGKVFSQRAYVKVYVYPMFLKRPKDVTVKAGKPAELKCAATGQPAPVISWQKDGGDNFPAARERRMRVYPNDDRFYILNTRVADEGIYSCMARNDAGVVITNATVTVLETPDFVQPMQVKKSTKRGETTVLQCMASGSPQPKLTWLKDDKELVMTPRHFFTVDNQLLVIVDTQWSDAGIYACRMSNSLGTAKGATELQVLSTSGEVHEPGGSSFGLDDESTTTGIIIIAVVCCVVGTSLVWVIIIYQTRKRHEVYSATPTDETTLPGEVPSSGYMSSDKEGSYSQGPITMGGYHYQDYQMKESGYESSSGQFRANGYARPAVCPSDVDEDDNHPPTLTAGDRLLRKMNSAHSAASLQYPGSDGDTIGSRHSTSSGQHSGSSDPPSSHSGHSVSPLVVATAPACDDYWRNPSPAFPSPGSDEPRDFSESHASQLHQPQLLSPEGRPLLQTFHPTKMSHHEKLGTANTLGNKAGVGWSRGGSRGGLEGGGRCGGVYSRQRHHSDSCDNRDIESPSPPLPHCAGCGHHAWPASTTGANSNSMHGHPNGRTEIHHPSSNHIPCRMHDVDAVNSDKSDSVGAGSKRQPRSDSKPPVNPSSAISSSSQGSERKGRSPPTYSEVCGIKGNPAKGHHPQSSRSGEGLDNRDNSAVHARLHHYHDSGGMHCSECDNVYPLPSKHATPSSSSPRVATPTPCCCEVMRDPHYCPSPHHPPQHSSRCCEKNMELQGRRSGPHRGPVSMPPHRHKGGGKKVPVKIERSRSSSSVGQEPLCYAQCDTYSSAAQPDCVSCSCNAEHSSFSTSPMFQCAHCPDCQSQRDVEQLNAAYSRPHRKGTPSSSSHSHNVSCGSTSNGHQSPSSVAPPPSSHTPPLHSSIPAHSNSTSTPLPSSSSSSPSLQQQPQHKTGSDVR</sequence>
<dbReference type="InterPro" id="IPR003598">
    <property type="entry name" value="Ig_sub2"/>
</dbReference>
<feature type="compositionally biased region" description="Low complexity" evidence="5">
    <location>
        <begin position="1455"/>
        <end position="1488"/>
    </location>
</feature>
<reference evidence="10" key="1">
    <citation type="submission" date="2025-08" db="UniProtKB">
        <authorList>
            <consortium name="RefSeq"/>
        </authorList>
    </citation>
    <scope>IDENTIFICATION</scope>
</reference>
<proteinExistence type="predicted"/>
<feature type="compositionally biased region" description="Low complexity" evidence="5">
    <location>
        <begin position="961"/>
        <end position="985"/>
    </location>
</feature>
<keyword evidence="3" id="KW-0677">Repeat</keyword>
<dbReference type="GeneID" id="101850985"/>
<keyword evidence="4" id="KW-1015">Disulfide bond</keyword>
<dbReference type="Proteomes" id="UP000694888">
    <property type="component" value="Unplaced"/>
</dbReference>
<evidence type="ECO:0000256" key="7">
    <source>
        <dbReference type="SAM" id="SignalP"/>
    </source>
</evidence>
<organism evidence="9 10">
    <name type="scientific">Aplysia californica</name>
    <name type="common">California sea hare</name>
    <dbReference type="NCBI Taxonomy" id="6500"/>
    <lineage>
        <taxon>Eukaryota</taxon>
        <taxon>Metazoa</taxon>
        <taxon>Spiralia</taxon>
        <taxon>Lophotrochozoa</taxon>
        <taxon>Mollusca</taxon>
        <taxon>Gastropoda</taxon>
        <taxon>Heterobranchia</taxon>
        <taxon>Euthyneura</taxon>
        <taxon>Tectipleura</taxon>
        <taxon>Aplysiida</taxon>
        <taxon>Aplysioidea</taxon>
        <taxon>Aplysiidae</taxon>
        <taxon>Aplysia</taxon>
    </lineage>
</organism>
<dbReference type="RefSeq" id="XP_012942522.1">
    <property type="nucleotide sequence ID" value="XM_013087068.2"/>
</dbReference>
<feature type="domain" description="Ig-like" evidence="8">
    <location>
        <begin position="704"/>
        <end position="794"/>
    </location>
</feature>
<dbReference type="InterPro" id="IPR007110">
    <property type="entry name" value="Ig-like_dom"/>
</dbReference>
<feature type="compositionally biased region" description="Basic residues" evidence="5">
    <location>
        <begin position="1331"/>
        <end position="1342"/>
    </location>
</feature>
<keyword evidence="6" id="KW-1133">Transmembrane helix</keyword>
<feature type="region of interest" description="Disordered" evidence="5">
    <location>
        <begin position="1000"/>
        <end position="1042"/>
    </location>
</feature>
<evidence type="ECO:0000256" key="5">
    <source>
        <dbReference type="SAM" id="MobiDB-lite"/>
    </source>
</evidence>
<feature type="chain" id="PRO_5046492119" evidence="7">
    <location>
        <begin position="26"/>
        <end position="1496"/>
    </location>
</feature>
<feature type="region of interest" description="Disordered" evidence="5">
    <location>
        <begin position="943"/>
        <end position="985"/>
    </location>
</feature>
<dbReference type="Pfam" id="PF13927">
    <property type="entry name" value="Ig_3"/>
    <property type="match status" value="1"/>
</dbReference>
<keyword evidence="2 7" id="KW-0732">Signal</keyword>
<dbReference type="Gene3D" id="3.80.10.10">
    <property type="entry name" value="Ribonuclease Inhibitor"/>
    <property type="match status" value="4"/>
</dbReference>
<feature type="region of interest" description="Disordered" evidence="5">
    <location>
        <begin position="1316"/>
        <end position="1352"/>
    </location>
</feature>
<feature type="domain" description="Ig-like" evidence="8">
    <location>
        <begin position="509"/>
        <end position="599"/>
    </location>
</feature>
<dbReference type="SUPFAM" id="SSF52058">
    <property type="entry name" value="L domain-like"/>
    <property type="match status" value="2"/>
</dbReference>
<gene>
    <name evidence="10" type="primary">LOC101850985</name>
</gene>
<feature type="compositionally biased region" description="Low complexity" evidence="5">
    <location>
        <begin position="1424"/>
        <end position="1446"/>
    </location>
</feature>
<dbReference type="InterPro" id="IPR050467">
    <property type="entry name" value="LRFN"/>
</dbReference>
<dbReference type="SUPFAM" id="SSF48726">
    <property type="entry name" value="Immunoglobulin"/>
    <property type="match status" value="3"/>
</dbReference>
<evidence type="ECO:0000256" key="6">
    <source>
        <dbReference type="SAM" id="Phobius"/>
    </source>
</evidence>
<dbReference type="InterPro" id="IPR003591">
    <property type="entry name" value="Leu-rich_rpt_typical-subtyp"/>
</dbReference>
<dbReference type="SMART" id="SM00408">
    <property type="entry name" value="IGc2"/>
    <property type="match status" value="3"/>
</dbReference>
<evidence type="ECO:0000313" key="9">
    <source>
        <dbReference type="Proteomes" id="UP000694888"/>
    </source>
</evidence>
<keyword evidence="9" id="KW-1185">Reference proteome</keyword>
<feature type="compositionally biased region" description="Basic and acidic residues" evidence="5">
    <location>
        <begin position="1153"/>
        <end position="1166"/>
    </location>
</feature>
<keyword evidence="6" id="KW-0812">Transmembrane</keyword>
<evidence type="ECO:0000313" key="10">
    <source>
        <dbReference type="RefSeq" id="XP_012942522.1"/>
    </source>
</evidence>
<dbReference type="InterPro" id="IPR032675">
    <property type="entry name" value="LRR_dom_sf"/>
</dbReference>
<feature type="region of interest" description="Disordered" evidence="5">
    <location>
        <begin position="1126"/>
        <end position="1235"/>
    </location>
</feature>
<feature type="region of interest" description="Disordered" evidence="5">
    <location>
        <begin position="852"/>
        <end position="876"/>
    </location>
</feature>